<dbReference type="InterPro" id="IPR013780">
    <property type="entry name" value="Glyco_hydro_b"/>
</dbReference>
<dbReference type="Gene3D" id="2.60.40.1180">
    <property type="entry name" value="Golgi alpha-mannosidase II"/>
    <property type="match status" value="1"/>
</dbReference>
<dbReference type="SUPFAM" id="SSF53335">
    <property type="entry name" value="S-adenosyl-L-methionine-dependent methyltransferases"/>
    <property type="match status" value="1"/>
</dbReference>
<dbReference type="InterPro" id="IPR029063">
    <property type="entry name" value="SAM-dependent_MTases_sf"/>
</dbReference>
<dbReference type="PANTHER" id="PTHR43042:SF2">
    <property type="entry name" value="SAM-DEPENDENT METHYLTRANSFERASE"/>
    <property type="match status" value="1"/>
</dbReference>
<dbReference type="EMBL" id="AP023361">
    <property type="protein sequence ID" value="BCJ90243.1"/>
    <property type="molecule type" value="Genomic_DNA"/>
</dbReference>
<evidence type="ECO:0000313" key="6">
    <source>
        <dbReference type="Proteomes" id="UP000515317"/>
    </source>
</evidence>
<evidence type="ECO:0000256" key="2">
    <source>
        <dbReference type="ARBA" id="ARBA00022679"/>
    </source>
</evidence>
<organism evidence="5 6">
    <name type="scientific">Terrihabitans soli</name>
    <dbReference type="NCBI Taxonomy" id="708113"/>
    <lineage>
        <taxon>Bacteria</taxon>
        <taxon>Pseudomonadati</taxon>
        <taxon>Pseudomonadota</taxon>
        <taxon>Alphaproteobacteria</taxon>
        <taxon>Hyphomicrobiales</taxon>
        <taxon>Terrihabitans</taxon>
    </lineage>
</organism>
<evidence type="ECO:0000256" key="1">
    <source>
        <dbReference type="ARBA" id="ARBA00022603"/>
    </source>
</evidence>
<accession>A0A6S6QGH9</accession>
<sequence length="301" mass="33702">MTKDSGHRLSRLLIAEPWDDYELLDIGGMRKLERFGTLTVDRPEPQALWARSAPDKIWQSADMKFLAPEDQESGTWEFRSKKQEWTMGFEGVRFQCRATSFRHVGVFPEQASHWRFISKALGARQKPTMLNLFGYTGIASLVAAAAGAEVTHIDASKKAIAWARENQALSGLDKAPIRWICDDALKFAERDVRRGKTYDAIVLDPPMYGRGPANEVWHFFEDLPKLLGALSQLISDKPAFVLISAYALRLSSVSLAELLKDFTPKSKGAVEAGELAVAAKHGERLFSTSLYARWQPEKDSA</sequence>
<evidence type="ECO:0000256" key="3">
    <source>
        <dbReference type="ARBA" id="ARBA00022691"/>
    </source>
</evidence>
<dbReference type="PANTHER" id="PTHR43042">
    <property type="entry name" value="SAM-DEPENDENT METHYLTRANSFERASE"/>
    <property type="match status" value="1"/>
</dbReference>
<evidence type="ECO:0000313" key="5">
    <source>
        <dbReference type="EMBL" id="BCJ90243.1"/>
    </source>
</evidence>
<name>A0A6S6QGH9_9HYPH</name>
<gene>
    <name evidence="5" type="ORF">IZ6_09780</name>
</gene>
<keyword evidence="3" id="KW-0949">S-adenosyl-L-methionine</keyword>
<protein>
    <submittedName>
        <fullName evidence="5">SAM-dependent methyltransferase</fullName>
    </submittedName>
</protein>
<dbReference type="GO" id="GO:0008168">
    <property type="term" value="F:methyltransferase activity"/>
    <property type="evidence" value="ECO:0007669"/>
    <property type="project" value="UniProtKB-KW"/>
</dbReference>
<dbReference type="Proteomes" id="UP000515317">
    <property type="component" value="Chromosome"/>
</dbReference>
<keyword evidence="1 5" id="KW-0489">Methyltransferase</keyword>
<dbReference type="CDD" id="cd02440">
    <property type="entry name" value="AdoMet_MTases"/>
    <property type="match status" value="1"/>
</dbReference>
<dbReference type="RefSeq" id="WP_222876887.1">
    <property type="nucleotide sequence ID" value="NZ_AP023361.1"/>
</dbReference>
<dbReference type="InterPro" id="IPR019614">
    <property type="entry name" value="SAM-dep_methyl-trfase"/>
</dbReference>
<keyword evidence="2 5" id="KW-0808">Transferase</keyword>
<keyword evidence="6" id="KW-1185">Reference proteome</keyword>
<evidence type="ECO:0000259" key="4">
    <source>
        <dbReference type="Pfam" id="PF10672"/>
    </source>
</evidence>
<dbReference type="Pfam" id="PF10672">
    <property type="entry name" value="Methyltrans_SAM"/>
    <property type="match status" value="1"/>
</dbReference>
<dbReference type="AlphaFoldDB" id="A0A6S6QGH9"/>
<feature type="domain" description="S-adenosylmethionine-dependent methyltransferase" evidence="4">
    <location>
        <begin position="80"/>
        <end position="212"/>
    </location>
</feature>
<dbReference type="KEGG" id="tso:IZ6_09780"/>
<dbReference type="Gene3D" id="3.40.50.150">
    <property type="entry name" value="Vaccinia Virus protein VP39"/>
    <property type="match status" value="1"/>
</dbReference>
<dbReference type="GO" id="GO:0032259">
    <property type="term" value="P:methylation"/>
    <property type="evidence" value="ECO:0007669"/>
    <property type="project" value="UniProtKB-KW"/>
</dbReference>
<proteinExistence type="predicted"/>
<reference evidence="5 6" key="1">
    <citation type="submission" date="2020-08" db="EMBL/GenBank/DDBJ databases">
        <title>Genome sequence of Rhizobiales bacterium strain IZ6.</title>
        <authorList>
            <person name="Nakai R."/>
            <person name="Naganuma T."/>
        </authorList>
    </citation>
    <scope>NUCLEOTIDE SEQUENCE [LARGE SCALE GENOMIC DNA]</scope>
    <source>
        <strain evidence="5 6">IZ6</strain>
    </source>
</reference>